<gene>
    <name evidence="2" type="ORF">FA045_03715</name>
</gene>
<dbReference type="EMBL" id="SWBO01000002">
    <property type="protein sequence ID" value="TKC02395.1"/>
    <property type="molecule type" value="Genomic_DNA"/>
</dbReference>
<keyword evidence="3" id="KW-1185">Reference proteome</keyword>
<dbReference type="AlphaFoldDB" id="A0A4U1C9E9"/>
<comment type="caution">
    <text evidence="2">The sequence shown here is derived from an EMBL/GenBank/DDBJ whole genome shotgun (WGS) entry which is preliminary data.</text>
</comment>
<dbReference type="Pfam" id="PF12875">
    <property type="entry name" value="DUF3826"/>
    <property type="match status" value="1"/>
</dbReference>
<dbReference type="RefSeq" id="WP_136874610.1">
    <property type="nucleotide sequence ID" value="NZ_SWBO01000002.1"/>
</dbReference>
<organism evidence="2 3">
    <name type="scientific">Pedobacter cryotolerans</name>
    <dbReference type="NCBI Taxonomy" id="2571270"/>
    <lineage>
        <taxon>Bacteria</taxon>
        <taxon>Pseudomonadati</taxon>
        <taxon>Bacteroidota</taxon>
        <taxon>Sphingobacteriia</taxon>
        <taxon>Sphingobacteriales</taxon>
        <taxon>Sphingobacteriaceae</taxon>
        <taxon>Pedobacter</taxon>
    </lineage>
</organism>
<evidence type="ECO:0000256" key="1">
    <source>
        <dbReference type="SAM" id="SignalP"/>
    </source>
</evidence>
<feature type="signal peptide" evidence="1">
    <location>
        <begin position="1"/>
        <end position="19"/>
    </location>
</feature>
<evidence type="ECO:0000313" key="3">
    <source>
        <dbReference type="Proteomes" id="UP000310477"/>
    </source>
</evidence>
<evidence type="ECO:0000313" key="2">
    <source>
        <dbReference type="EMBL" id="TKC02395.1"/>
    </source>
</evidence>
<sequence length="228" mass="26026">MRTFYILLFILINVTNTFAQKQSPSERETYVKVITERAGKITAVLGINEAKKAEKVTGIIRDQYSSLNDVYAARDAKYKATKETNKDNKILQDTLIAQENRKVEASLAKLHQKYLKNLATQLNTAQIEKVKDGMTYGVVPLTYRAYQEQLLNLTAEQKKQILVWLTEAREKAMDAESADKKHATFGKYKGRINNYLSAQGYDLKKEGIEWQKRIKAAQEANKNANKVD</sequence>
<dbReference type="Proteomes" id="UP000310477">
    <property type="component" value="Unassembled WGS sequence"/>
</dbReference>
<proteinExistence type="predicted"/>
<feature type="chain" id="PRO_5020481509" evidence="1">
    <location>
        <begin position="20"/>
        <end position="228"/>
    </location>
</feature>
<reference evidence="2 3" key="1">
    <citation type="submission" date="2019-04" db="EMBL/GenBank/DDBJ databases">
        <title>Pedobacter sp. AR-2-6 sp. nov., isolated from Arctic soil.</title>
        <authorList>
            <person name="Dahal R.H."/>
            <person name="Kim D.-U."/>
        </authorList>
    </citation>
    <scope>NUCLEOTIDE SEQUENCE [LARGE SCALE GENOMIC DNA]</scope>
    <source>
        <strain evidence="2 3">AR-2-6</strain>
    </source>
</reference>
<keyword evidence="1" id="KW-0732">Signal</keyword>
<accession>A0A4U1C9E9</accession>
<name>A0A4U1C9E9_9SPHI</name>
<dbReference type="OrthoDB" id="1375905at2"/>
<dbReference type="InterPro" id="IPR024284">
    <property type="entry name" value="DUF3826"/>
</dbReference>
<protein>
    <submittedName>
        <fullName evidence="2">DUF3826 domain-containing protein</fullName>
    </submittedName>
</protein>